<keyword evidence="4" id="KW-0479">Metal-binding</keyword>
<keyword evidence="6" id="KW-0414">Isoprene biosynthesis</keyword>
<dbReference type="GO" id="GO:0046872">
    <property type="term" value="F:metal ion binding"/>
    <property type="evidence" value="ECO:0007669"/>
    <property type="project" value="UniProtKB-KW"/>
</dbReference>
<evidence type="ECO:0000256" key="6">
    <source>
        <dbReference type="ARBA" id="ARBA00023229"/>
    </source>
</evidence>
<evidence type="ECO:0000256" key="5">
    <source>
        <dbReference type="ARBA" id="ARBA00022842"/>
    </source>
</evidence>
<dbReference type="PROSITE" id="PS00723">
    <property type="entry name" value="POLYPRENYL_SYNTHASE_1"/>
    <property type="match status" value="1"/>
</dbReference>
<gene>
    <name evidence="8" type="ORF">SAMN04487955_108143</name>
</gene>
<dbReference type="GO" id="GO:0004659">
    <property type="term" value="F:prenyltransferase activity"/>
    <property type="evidence" value="ECO:0007669"/>
    <property type="project" value="InterPro"/>
</dbReference>
<reference evidence="9" key="1">
    <citation type="submission" date="2016-10" db="EMBL/GenBank/DDBJ databases">
        <authorList>
            <person name="Varghese N."/>
            <person name="Submissions S."/>
        </authorList>
    </citation>
    <scope>NUCLEOTIDE SEQUENCE [LARGE SCALE GENOMIC DNA]</scope>
    <source>
        <strain evidence="9">CGMCC 1.6981</strain>
    </source>
</reference>
<name>A0A1I7IY50_9GAMM</name>
<evidence type="ECO:0000256" key="2">
    <source>
        <dbReference type="ARBA" id="ARBA00006706"/>
    </source>
</evidence>
<dbReference type="GO" id="GO:0008654">
    <property type="term" value="P:phospholipid biosynthetic process"/>
    <property type="evidence" value="ECO:0007669"/>
    <property type="project" value="UniProtKB-ARBA"/>
</dbReference>
<comment type="similarity">
    <text evidence="2 7">Belongs to the FPP/GGPP synthase family.</text>
</comment>
<dbReference type="Gene3D" id="1.10.600.10">
    <property type="entry name" value="Farnesyl Diphosphate Synthase"/>
    <property type="match status" value="1"/>
</dbReference>
<dbReference type="OrthoDB" id="9805316at2"/>
<evidence type="ECO:0000256" key="1">
    <source>
        <dbReference type="ARBA" id="ARBA00001946"/>
    </source>
</evidence>
<comment type="cofactor">
    <cofactor evidence="1">
        <name>Mg(2+)</name>
        <dbReference type="ChEBI" id="CHEBI:18420"/>
    </cofactor>
</comment>
<keyword evidence="3 7" id="KW-0808">Transferase</keyword>
<dbReference type="PANTHER" id="PTHR43281">
    <property type="entry name" value="FARNESYL DIPHOSPHATE SYNTHASE"/>
    <property type="match status" value="1"/>
</dbReference>
<evidence type="ECO:0000256" key="4">
    <source>
        <dbReference type="ARBA" id="ARBA00022723"/>
    </source>
</evidence>
<dbReference type="SFLD" id="SFLDS00005">
    <property type="entry name" value="Isoprenoid_Synthase_Type_I"/>
    <property type="match status" value="1"/>
</dbReference>
<dbReference type="Proteomes" id="UP000198693">
    <property type="component" value="Unassembled WGS sequence"/>
</dbReference>
<dbReference type="EMBL" id="FPBP01000008">
    <property type="protein sequence ID" value="SFU77824.1"/>
    <property type="molecule type" value="Genomic_DNA"/>
</dbReference>
<keyword evidence="5" id="KW-0460">Magnesium</keyword>
<evidence type="ECO:0000256" key="7">
    <source>
        <dbReference type="RuleBase" id="RU004466"/>
    </source>
</evidence>
<proteinExistence type="inferred from homology"/>
<dbReference type="PROSITE" id="PS00444">
    <property type="entry name" value="POLYPRENYL_SYNTHASE_2"/>
    <property type="match status" value="1"/>
</dbReference>
<dbReference type="InterPro" id="IPR008949">
    <property type="entry name" value="Isoprenoid_synthase_dom_sf"/>
</dbReference>
<dbReference type="InterPro" id="IPR000092">
    <property type="entry name" value="Polyprenyl_synt"/>
</dbReference>
<dbReference type="InterPro" id="IPR033749">
    <property type="entry name" value="Polyprenyl_synt_CS"/>
</dbReference>
<dbReference type="GO" id="GO:0016114">
    <property type="term" value="P:terpenoid biosynthetic process"/>
    <property type="evidence" value="ECO:0007669"/>
    <property type="project" value="UniProtKB-ARBA"/>
</dbReference>
<dbReference type="Pfam" id="PF00348">
    <property type="entry name" value="polyprenyl_synt"/>
    <property type="match status" value="1"/>
</dbReference>
<organism evidence="8 9">
    <name type="scientific">Halomonas korlensis</name>
    <dbReference type="NCBI Taxonomy" id="463301"/>
    <lineage>
        <taxon>Bacteria</taxon>
        <taxon>Pseudomonadati</taxon>
        <taxon>Pseudomonadota</taxon>
        <taxon>Gammaproteobacteria</taxon>
        <taxon>Oceanospirillales</taxon>
        <taxon>Halomonadaceae</taxon>
        <taxon>Halomonas</taxon>
    </lineage>
</organism>
<evidence type="ECO:0000313" key="8">
    <source>
        <dbReference type="EMBL" id="SFU77824.1"/>
    </source>
</evidence>
<dbReference type="AlphaFoldDB" id="A0A1I7IY50"/>
<dbReference type="PANTHER" id="PTHR43281:SF1">
    <property type="entry name" value="FARNESYL DIPHOSPHATE SYNTHASE"/>
    <property type="match status" value="1"/>
</dbReference>
<evidence type="ECO:0000313" key="9">
    <source>
        <dbReference type="Proteomes" id="UP000198693"/>
    </source>
</evidence>
<keyword evidence="9" id="KW-1185">Reference proteome</keyword>
<dbReference type="RefSeq" id="WP_089796270.1">
    <property type="nucleotide sequence ID" value="NZ_FPBP01000008.1"/>
</dbReference>
<protein>
    <submittedName>
        <fullName evidence="8">Geranylgeranyl diphosphate synthase, type II</fullName>
    </submittedName>
</protein>
<accession>A0A1I7IY50</accession>
<sequence length="302" mass="32218">MDFPLPRIEGVVHDPGEYIEIRELIGTRLAALLPPADSEQDRVGLAMRTSLLSGGKRIRPTLLVLAGRGLGNNSPALLDLGCAVEMVHGASLILDDLPCMDDALLRRGQPTIHRQFGEDVAMLAAVALLTDAFRLVASIPGVPAEARVQLIARLAEASGMQGLVKGQYRDLHDNAHLCSAHAALTTNELKTGALFEAAMAMAAIASEAGAFATASLSRFAQALGQAFQLHDDLTDDHGGYGKDAGQDRGRTTLVALLGTEAVRCRLGVHLEEAEGHLAQIFGPDQSIRRYVHVLFTQLARNL</sequence>
<dbReference type="SUPFAM" id="SSF48576">
    <property type="entry name" value="Terpenoid synthases"/>
    <property type="match status" value="1"/>
</dbReference>
<dbReference type="FunFam" id="1.10.600.10:FF:000001">
    <property type="entry name" value="Geranylgeranyl diphosphate synthase"/>
    <property type="match status" value="1"/>
</dbReference>
<dbReference type="STRING" id="463301.SAMN04487955_108143"/>
<evidence type="ECO:0000256" key="3">
    <source>
        <dbReference type="ARBA" id="ARBA00022679"/>
    </source>
</evidence>